<keyword evidence="2" id="KW-1185">Reference proteome</keyword>
<evidence type="ECO:0000313" key="2">
    <source>
        <dbReference type="Proteomes" id="UP000016543"/>
    </source>
</evidence>
<dbReference type="Proteomes" id="UP000016543">
    <property type="component" value="Unassembled WGS sequence"/>
</dbReference>
<sequence>MTACVGDLIDLYTSDITQLDSIIGDK</sequence>
<organism evidence="1 2">
    <name type="scientific">Idiomarina baltica OS145</name>
    <dbReference type="NCBI Taxonomy" id="314276"/>
    <lineage>
        <taxon>Bacteria</taxon>
        <taxon>Pseudomonadati</taxon>
        <taxon>Pseudomonadota</taxon>
        <taxon>Gammaproteobacteria</taxon>
        <taxon>Alteromonadales</taxon>
        <taxon>Idiomarinaceae</taxon>
        <taxon>Idiomarina</taxon>
    </lineage>
</organism>
<protein>
    <submittedName>
        <fullName evidence="1">Uncharacterized protein</fullName>
    </submittedName>
</protein>
<dbReference type="EMBL" id="AAMX01000021">
    <property type="protein sequence ID" value="EAQ31251.1"/>
    <property type="molecule type" value="Genomic_DNA"/>
</dbReference>
<proteinExistence type="predicted"/>
<gene>
    <name evidence="1" type="ORF">OS145_06162</name>
</gene>
<evidence type="ECO:0000313" key="1">
    <source>
        <dbReference type="EMBL" id="EAQ31251.1"/>
    </source>
</evidence>
<accession>A0ABM9WK48</accession>
<reference evidence="1 2" key="1">
    <citation type="submission" date="2006-01" db="EMBL/GenBank/DDBJ databases">
        <authorList>
            <person name="Brettar I."/>
            <person name="Hofle M."/>
            <person name="Ferriera S."/>
            <person name="Johnson J."/>
            <person name="Kravitz S."/>
            <person name="Halpern A."/>
            <person name="Remington K."/>
            <person name="Beeson K."/>
            <person name="Tran B."/>
            <person name="Rogers Y.-H."/>
            <person name="Friedman R."/>
            <person name="Venter J.C."/>
        </authorList>
    </citation>
    <scope>NUCLEOTIDE SEQUENCE [LARGE SCALE GENOMIC DNA]</scope>
    <source>
        <strain evidence="1 2">OS145</strain>
    </source>
</reference>
<comment type="caution">
    <text evidence="1">The sequence shown here is derived from an EMBL/GenBank/DDBJ whole genome shotgun (WGS) entry which is preliminary data.</text>
</comment>
<name>A0ABM9WK48_9GAMM</name>